<sequence length="81" mass="8644">MAELAPCPFPSVDPRSDQTQSRHYIDQHLYGASSTAIGAFVSSVLASPPVGTVYPSLIYGSQAARAKEAYWGTGCHLFVLV</sequence>
<dbReference type="AlphaFoldDB" id="A0ABD0LWV9"/>
<dbReference type="EMBL" id="JACVVK020000019">
    <property type="protein sequence ID" value="KAK7503598.1"/>
    <property type="molecule type" value="Genomic_DNA"/>
</dbReference>
<reference evidence="1 2" key="1">
    <citation type="journal article" date="2023" name="Sci. Data">
        <title>Genome assembly of the Korean intertidal mud-creeper Batillaria attramentaria.</title>
        <authorList>
            <person name="Patra A.K."/>
            <person name="Ho P.T."/>
            <person name="Jun S."/>
            <person name="Lee S.J."/>
            <person name="Kim Y."/>
            <person name="Won Y.J."/>
        </authorList>
    </citation>
    <scope>NUCLEOTIDE SEQUENCE [LARGE SCALE GENOMIC DNA]</scope>
    <source>
        <strain evidence="1">Wonlab-2016</strain>
    </source>
</reference>
<proteinExistence type="predicted"/>
<organism evidence="1 2">
    <name type="scientific">Batillaria attramentaria</name>
    <dbReference type="NCBI Taxonomy" id="370345"/>
    <lineage>
        <taxon>Eukaryota</taxon>
        <taxon>Metazoa</taxon>
        <taxon>Spiralia</taxon>
        <taxon>Lophotrochozoa</taxon>
        <taxon>Mollusca</taxon>
        <taxon>Gastropoda</taxon>
        <taxon>Caenogastropoda</taxon>
        <taxon>Sorbeoconcha</taxon>
        <taxon>Cerithioidea</taxon>
        <taxon>Batillariidae</taxon>
        <taxon>Batillaria</taxon>
    </lineage>
</organism>
<evidence type="ECO:0000313" key="2">
    <source>
        <dbReference type="Proteomes" id="UP001519460"/>
    </source>
</evidence>
<dbReference type="Proteomes" id="UP001519460">
    <property type="component" value="Unassembled WGS sequence"/>
</dbReference>
<name>A0ABD0LWV9_9CAEN</name>
<comment type="caution">
    <text evidence="1">The sequence shown here is derived from an EMBL/GenBank/DDBJ whole genome shotgun (WGS) entry which is preliminary data.</text>
</comment>
<evidence type="ECO:0000313" key="1">
    <source>
        <dbReference type="EMBL" id="KAK7503598.1"/>
    </source>
</evidence>
<accession>A0ABD0LWV9</accession>
<evidence type="ECO:0008006" key="3">
    <source>
        <dbReference type="Google" id="ProtNLM"/>
    </source>
</evidence>
<keyword evidence="2" id="KW-1185">Reference proteome</keyword>
<gene>
    <name evidence="1" type="ORF">BaRGS_00005137</name>
</gene>
<protein>
    <recommendedName>
        <fullName evidence="3">SLC26A/SulP transporter domain-containing protein</fullName>
    </recommendedName>
</protein>